<evidence type="ECO:0000313" key="3">
    <source>
        <dbReference type="Proteomes" id="UP000553963"/>
    </source>
</evidence>
<reference evidence="2 3" key="1">
    <citation type="submission" date="2020-08" db="EMBL/GenBank/DDBJ databases">
        <title>Genomic Encyclopedia of Type Strains, Phase IV (KMG-IV): sequencing the most valuable type-strain genomes for metagenomic binning, comparative biology and taxonomic classification.</title>
        <authorList>
            <person name="Goeker M."/>
        </authorList>
    </citation>
    <scope>NUCLEOTIDE SEQUENCE [LARGE SCALE GENOMIC DNA]</scope>
    <source>
        <strain evidence="2 3">DSM 25966</strain>
    </source>
</reference>
<feature type="signal peptide" evidence="1">
    <location>
        <begin position="1"/>
        <end position="24"/>
    </location>
</feature>
<dbReference type="AlphaFoldDB" id="A0A840ATJ8"/>
<evidence type="ECO:0008006" key="4">
    <source>
        <dbReference type="Google" id="ProtNLM"/>
    </source>
</evidence>
<comment type="caution">
    <text evidence="2">The sequence shown here is derived from an EMBL/GenBank/DDBJ whole genome shotgun (WGS) entry which is preliminary data.</text>
</comment>
<sequence>MSKSLLAKASPFARFSGIRPAACAAIPLLGLLGAPATAQSTPERNAYFGETHVHTSWSFDAYIFGNHITGPADAYKYAKGEPIKHPLGYDVKITTPLDWMGVTDHSEYAGVVRLSNDPSSPISKLPIAEQLKVRDAADIQRIYLWLGTSMIKAQPIEALVKPEISDTVWKANNTAADAANEPGKFTAFCSYEWTSNPDFRNMHRNIFFRDCGKVPSRPFSSLESQAPEDLWNWMDGQRKAGNELLAISHNANLSGGLMYPTELDFKGRPIDQAWAESRDRNERLTEIKQIKGASETHPLLSPNDEFANYEILNYLLGDPQGQFITLGGSYVRQALKDGVAMQQARGYNPYKTGVVGGSDSHNTAVPYRQENFFGGHARLDGTIKERMAGHNFAGLDVRFENPAGLTGVWAEENTRASLFDAMKRKETFATSGPRMTLRFFGGWDYAPGATERNDWVKVAYAGGVPMGGDLQPRPGEKAPRFMVWAVKDPTSSNLDRIQIVKGWSKNGQSFEKIYDAVWAGDRKPDPVTGRVPAIGSTVDIADASYTNTIGAVELKGSWTDPDFDPADDAFYYARVLAIPTPRWTTIQAKELGISPPEMVAASIQERAWSSPIWYAPTAEQRVAAEKGTTEADLKGRGAVALDEAGLKDLLVGKYTWLRNNVTGSVFKVQWSDNGQMLTMNVDPRFPQPSEVGDVTSGSYLGTPSEYSIQGGKVATWFGNREYDFTVYKLAGDPASKGDTYLAARSNEFGYANYEIVPTPVFLGTEVKDPTVPQ</sequence>
<dbReference type="Proteomes" id="UP000553963">
    <property type="component" value="Unassembled WGS sequence"/>
</dbReference>
<proteinExistence type="predicted"/>
<name>A0A840ATJ8_9HYPH</name>
<feature type="chain" id="PRO_5032445170" description="DUF3604 domain-containing protein" evidence="1">
    <location>
        <begin position="25"/>
        <end position="773"/>
    </location>
</feature>
<gene>
    <name evidence="2" type="ORF">GGR25_004808</name>
</gene>
<evidence type="ECO:0000313" key="2">
    <source>
        <dbReference type="EMBL" id="MBB3933730.1"/>
    </source>
</evidence>
<dbReference type="EMBL" id="JACIDS010000007">
    <property type="protein sequence ID" value="MBB3933730.1"/>
    <property type="molecule type" value="Genomic_DNA"/>
</dbReference>
<protein>
    <recommendedName>
        <fullName evidence="4">DUF3604 domain-containing protein</fullName>
    </recommendedName>
</protein>
<accession>A0A840ATJ8</accession>
<dbReference type="Pfam" id="PF12228">
    <property type="entry name" value="DUF3604"/>
    <property type="match status" value="1"/>
</dbReference>
<keyword evidence="1" id="KW-0732">Signal</keyword>
<dbReference type="Gene3D" id="3.20.20.140">
    <property type="entry name" value="Metal-dependent hydrolases"/>
    <property type="match status" value="1"/>
</dbReference>
<dbReference type="RefSeq" id="WP_183401384.1">
    <property type="nucleotide sequence ID" value="NZ_JACIDS010000007.1"/>
</dbReference>
<keyword evidence="3" id="KW-1185">Reference proteome</keyword>
<evidence type="ECO:0000256" key="1">
    <source>
        <dbReference type="SAM" id="SignalP"/>
    </source>
</evidence>
<dbReference type="InterPro" id="IPR022028">
    <property type="entry name" value="DUF3604"/>
</dbReference>
<organism evidence="2 3">
    <name type="scientific">Kaistia hirudinis</name>
    <dbReference type="NCBI Taxonomy" id="1293440"/>
    <lineage>
        <taxon>Bacteria</taxon>
        <taxon>Pseudomonadati</taxon>
        <taxon>Pseudomonadota</taxon>
        <taxon>Alphaproteobacteria</taxon>
        <taxon>Hyphomicrobiales</taxon>
        <taxon>Kaistiaceae</taxon>
        <taxon>Kaistia</taxon>
    </lineage>
</organism>